<feature type="transmembrane region" description="Helical" evidence="1">
    <location>
        <begin position="46"/>
        <end position="66"/>
    </location>
</feature>
<evidence type="ECO:0000256" key="1">
    <source>
        <dbReference type="SAM" id="Phobius"/>
    </source>
</evidence>
<dbReference type="Proteomes" id="UP000509626">
    <property type="component" value="Chromosome"/>
</dbReference>
<reference evidence="2 3" key="1">
    <citation type="submission" date="2020-06" db="EMBL/GenBank/DDBJ databases">
        <title>NJ-3-1, isolated from saline soil.</title>
        <authorList>
            <person name="Cui H.L."/>
            <person name="Shi X."/>
        </authorList>
    </citation>
    <scope>NUCLEOTIDE SEQUENCE [LARGE SCALE GENOMIC DNA]</scope>
    <source>
        <strain evidence="2 3">NJ-3-1</strain>
    </source>
</reference>
<protein>
    <submittedName>
        <fullName evidence="2">Uncharacterized protein</fullName>
    </submittedName>
</protein>
<gene>
    <name evidence="2" type="ORF">HUG12_18450</name>
</gene>
<dbReference type="GeneID" id="56039483"/>
<feature type="transmembrane region" description="Helical" evidence="1">
    <location>
        <begin position="198"/>
        <end position="216"/>
    </location>
</feature>
<feature type="transmembrane region" description="Helical" evidence="1">
    <location>
        <begin position="21"/>
        <end position="40"/>
    </location>
</feature>
<dbReference type="KEGG" id="halu:HUG12_18450"/>
<feature type="transmembrane region" description="Helical" evidence="1">
    <location>
        <begin position="112"/>
        <end position="129"/>
    </location>
</feature>
<feature type="transmembrane region" description="Helical" evidence="1">
    <location>
        <begin position="136"/>
        <end position="154"/>
    </location>
</feature>
<organism evidence="2 3">
    <name type="scientific">Halorarum salinum</name>
    <dbReference type="NCBI Taxonomy" id="2743089"/>
    <lineage>
        <taxon>Archaea</taxon>
        <taxon>Methanobacteriati</taxon>
        <taxon>Methanobacteriota</taxon>
        <taxon>Stenosarchaea group</taxon>
        <taxon>Halobacteria</taxon>
        <taxon>Halobacteriales</taxon>
        <taxon>Haloferacaceae</taxon>
        <taxon>Halorarum</taxon>
    </lineage>
</organism>
<dbReference type="RefSeq" id="WP_179270184.1">
    <property type="nucleotide sequence ID" value="NZ_CP058579.1"/>
</dbReference>
<sequence>MTASAPRSADRPVERPDLRPTVPGSVLAVAAGVASVALLIDTPEQWQALLVEVAGIVFVAAGYAAWRRRSRVDGAPAGVVGGLFAVVGASLIATAVAVALTRPPAMIHRLELAPGLVGLAVLLAGLLPVRAGRERTLVTAGTALLFVGVLTSGVVHGATLGTLLLAGLAAVLAWDLGEQAVSLGAQVGRGASTYRAELVHGGGSLAVGVGAFLAALGVDRLGIRELSLTGFTALLVAGLVLVLALRQ</sequence>
<keyword evidence="3" id="KW-1185">Reference proteome</keyword>
<keyword evidence="1" id="KW-0812">Transmembrane</keyword>
<name>A0A7D5QDW5_9EURY</name>
<dbReference type="AlphaFoldDB" id="A0A7D5QDW5"/>
<keyword evidence="1" id="KW-0472">Membrane</keyword>
<feature type="transmembrane region" description="Helical" evidence="1">
    <location>
        <begin position="78"/>
        <end position="100"/>
    </location>
</feature>
<dbReference type="InterPro" id="IPR055941">
    <property type="entry name" value="DUF7519"/>
</dbReference>
<evidence type="ECO:0000313" key="2">
    <source>
        <dbReference type="EMBL" id="QLG63600.1"/>
    </source>
</evidence>
<dbReference type="EMBL" id="CP058579">
    <property type="protein sequence ID" value="QLG63600.1"/>
    <property type="molecule type" value="Genomic_DNA"/>
</dbReference>
<proteinExistence type="predicted"/>
<keyword evidence="1" id="KW-1133">Transmembrane helix</keyword>
<feature type="transmembrane region" description="Helical" evidence="1">
    <location>
        <begin position="228"/>
        <end position="245"/>
    </location>
</feature>
<feature type="transmembrane region" description="Helical" evidence="1">
    <location>
        <begin position="160"/>
        <end position="177"/>
    </location>
</feature>
<dbReference type="Pfam" id="PF24363">
    <property type="entry name" value="DUF7519"/>
    <property type="match status" value="1"/>
</dbReference>
<evidence type="ECO:0000313" key="3">
    <source>
        <dbReference type="Proteomes" id="UP000509626"/>
    </source>
</evidence>
<accession>A0A7D5QDW5</accession>